<evidence type="ECO:0000313" key="1">
    <source>
        <dbReference type="EMBL" id="GIX99275.1"/>
    </source>
</evidence>
<dbReference type="AlphaFoldDB" id="A0AAV4PTN0"/>
<reference evidence="1 2" key="1">
    <citation type="submission" date="2021-06" db="EMBL/GenBank/DDBJ databases">
        <title>Caerostris darwini draft genome.</title>
        <authorList>
            <person name="Kono N."/>
            <person name="Arakawa K."/>
        </authorList>
    </citation>
    <scope>NUCLEOTIDE SEQUENCE [LARGE SCALE GENOMIC DNA]</scope>
</reference>
<organism evidence="1 2">
    <name type="scientific">Caerostris darwini</name>
    <dbReference type="NCBI Taxonomy" id="1538125"/>
    <lineage>
        <taxon>Eukaryota</taxon>
        <taxon>Metazoa</taxon>
        <taxon>Ecdysozoa</taxon>
        <taxon>Arthropoda</taxon>
        <taxon>Chelicerata</taxon>
        <taxon>Arachnida</taxon>
        <taxon>Araneae</taxon>
        <taxon>Araneomorphae</taxon>
        <taxon>Entelegynae</taxon>
        <taxon>Araneoidea</taxon>
        <taxon>Araneidae</taxon>
        <taxon>Caerostris</taxon>
    </lineage>
</organism>
<comment type="caution">
    <text evidence="1">The sequence shown here is derived from an EMBL/GenBank/DDBJ whole genome shotgun (WGS) entry which is preliminary data.</text>
</comment>
<name>A0AAV4PTN0_9ARAC</name>
<accession>A0AAV4PTN0</accession>
<sequence length="181" mass="20404">MTNTRYNTQLLDEYHHTKKSVTQYLRSQLFLPLPPTSDSRYIPTLFKTFFFLLSLCWENQSSIIQATILRVYSAVCRHQIPTRPTMDGQPCSSMLTKQSLTSWIELFSAPELHLSGINLANSCRQRGVIIFGISGLYPLPPLVLVAALADLLPVAEKPAPRAVLSGSYGKHPGMRNRKDRK</sequence>
<dbReference type="Proteomes" id="UP001054837">
    <property type="component" value="Unassembled WGS sequence"/>
</dbReference>
<gene>
    <name evidence="1" type="ORF">CDAR_447591</name>
</gene>
<protein>
    <submittedName>
        <fullName evidence="1">Uncharacterized protein</fullName>
    </submittedName>
</protein>
<evidence type="ECO:0000313" key="2">
    <source>
        <dbReference type="Proteomes" id="UP001054837"/>
    </source>
</evidence>
<dbReference type="EMBL" id="BPLQ01003280">
    <property type="protein sequence ID" value="GIX99275.1"/>
    <property type="molecule type" value="Genomic_DNA"/>
</dbReference>
<proteinExistence type="predicted"/>
<keyword evidence="2" id="KW-1185">Reference proteome</keyword>